<sequence length="359" mass="41093">MSFQVEDKDLQKSLNPVLKSGYFISKNSQDVSIPPEGIERAASSIYEIMKSKKYSSSNWKQHTLHPKVADERAIDWIFLVDLLNFSFWSEFDGEEGAQNSRFSVSFDGKQYTGYWSLCAAINRALEEGISITTPSFYSSESKLSDLDLLHVFRSSTQEKMPLLEERIKCIREAGKVLMEKFGGSFVNCIKESENSCVKLLNIIVESFSSFRDESTFNGERVVFYKRAQILIADIWACFEGEGFGKFDDIDEITMFADYRVPQALHYLGAISYSDSLLRTLESFTLLPSGSRLENEIRGCSIWAVELLRRVIKGKIERDDAHGSIPILNAIILDFFIWDFSKEHLEELGVPIHRTRSIYY</sequence>
<reference evidence="1" key="1">
    <citation type="submission" date="2021-06" db="EMBL/GenBank/DDBJ databases">
        <authorList>
            <person name="Kallberg Y."/>
            <person name="Tangrot J."/>
            <person name="Rosling A."/>
        </authorList>
    </citation>
    <scope>NUCLEOTIDE SEQUENCE</scope>
    <source>
        <strain evidence="1">CL356</strain>
    </source>
</reference>
<evidence type="ECO:0000313" key="2">
    <source>
        <dbReference type="Proteomes" id="UP000789525"/>
    </source>
</evidence>
<accession>A0ACA9K703</accession>
<gene>
    <name evidence="1" type="ORF">ACOLOM_LOCUS846</name>
</gene>
<protein>
    <submittedName>
        <fullName evidence="1">7738_t:CDS:1</fullName>
    </submittedName>
</protein>
<keyword evidence="2" id="KW-1185">Reference proteome</keyword>
<evidence type="ECO:0000313" key="1">
    <source>
        <dbReference type="EMBL" id="CAG8453188.1"/>
    </source>
</evidence>
<proteinExistence type="predicted"/>
<name>A0ACA9K703_9GLOM</name>
<comment type="caution">
    <text evidence="1">The sequence shown here is derived from an EMBL/GenBank/DDBJ whole genome shotgun (WGS) entry which is preliminary data.</text>
</comment>
<dbReference type="EMBL" id="CAJVPT010000925">
    <property type="protein sequence ID" value="CAG8453188.1"/>
    <property type="molecule type" value="Genomic_DNA"/>
</dbReference>
<dbReference type="Proteomes" id="UP000789525">
    <property type="component" value="Unassembled WGS sequence"/>
</dbReference>
<organism evidence="1 2">
    <name type="scientific">Acaulospora colombiana</name>
    <dbReference type="NCBI Taxonomy" id="27376"/>
    <lineage>
        <taxon>Eukaryota</taxon>
        <taxon>Fungi</taxon>
        <taxon>Fungi incertae sedis</taxon>
        <taxon>Mucoromycota</taxon>
        <taxon>Glomeromycotina</taxon>
        <taxon>Glomeromycetes</taxon>
        <taxon>Diversisporales</taxon>
        <taxon>Acaulosporaceae</taxon>
        <taxon>Acaulospora</taxon>
    </lineage>
</organism>